<accession>A0A6P1TRU9</accession>
<evidence type="ECO:0000256" key="3">
    <source>
        <dbReference type="ARBA" id="ARBA00011738"/>
    </source>
</evidence>
<sequence>MNTAYSDRILKTPKSFIREILKVTEVKDIISFAGGLPNPISFPQDTLQESMNRIVNEEGAKPFQYSTTEGLRPLREYIAERYEKQQNLKVSADDILITTGSQQGLDLMGKVLVNKGDAILIEKPGYLGAIQSFSLYEPEFIQINLNENGLDTDQLEQELKKQQVKLIYTVPNFQNPTGLTYSKENRKKIADILSDYPAILIEDDPYGNLSFDGEIYPYITDGKLLNGVLFGSFSKIITPGMRIGWICTKNRELMSHLVTAKQASDLHTNIFSQYLINDYLRQNDIDIHISKIRSLYKEQCGAMLNAIDRYFPKNVRVTRPKGGMFLWVTLPDGKSTMELFYKALEKNVSFVPGNPFYVQGESFSTMRLNYTNSSKEMIEEGIKRLAGVML</sequence>
<dbReference type="FunFam" id="3.40.640.10:FF:000053">
    <property type="entry name" value="Aminotransferase, class I"/>
    <property type="match status" value="1"/>
</dbReference>
<dbReference type="InterPro" id="IPR004839">
    <property type="entry name" value="Aminotransferase_I/II_large"/>
</dbReference>
<evidence type="ECO:0000256" key="5">
    <source>
        <dbReference type="ARBA" id="ARBA00022679"/>
    </source>
</evidence>
<dbReference type="RefSeq" id="WP_161839299.1">
    <property type="nucleotide sequence ID" value="NZ_CP048000.1"/>
</dbReference>
<dbReference type="PANTHER" id="PTHR42790:SF19">
    <property type="entry name" value="KYNURENINE_ALPHA-AMINOADIPATE AMINOTRANSFERASE, MITOCHONDRIAL"/>
    <property type="match status" value="1"/>
</dbReference>
<keyword evidence="4 8" id="KW-0032">Aminotransferase</keyword>
<protein>
    <submittedName>
        <fullName evidence="8">Aminotransferase class I/II-fold pyridoxal phosphate-dependent enzyme</fullName>
    </submittedName>
</protein>
<evidence type="ECO:0000313" key="9">
    <source>
        <dbReference type="Proteomes" id="UP000464314"/>
    </source>
</evidence>
<evidence type="ECO:0000313" key="8">
    <source>
        <dbReference type="EMBL" id="QHQ62476.1"/>
    </source>
</evidence>
<dbReference type="GO" id="GO:0008483">
    <property type="term" value="F:transaminase activity"/>
    <property type="evidence" value="ECO:0007669"/>
    <property type="project" value="UniProtKB-KW"/>
</dbReference>
<comment type="subunit">
    <text evidence="3">Homodimer.</text>
</comment>
<evidence type="ECO:0000256" key="2">
    <source>
        <dbReference type="ARBA" id="ARBA00007441"/>
    </source>
</evidence>
<gene>
    <name evidence="8" type="ORF">Ana3638_18205</name>
</gene>
<dbReference type="Proteomes" id="UP000464314">
    <property type="component" value="Chromosome"/>
</dbReference>
<dbReference type="Gene3D" id="3.40.640.10">
    <property type="entry name" value="Type I PLP-dependent aspartate aminotransferase-like (Major domain)"/>
    <property type="match status" value="1"/>
</dbReference>
<evidence type="ECO:0000259" key="7">
    <source>
        <dbReference type="Pfam" id="PF00155"/>
    </source>
</evidence>
<dbReference type="InterPro" id="IPR050859">
    <property type="entry name" value="Class-I_PLP-dep_aminotransf"/>
</dbReference>
<keyword evidence="6" id="KW-0663">Pyridoxal phosphate</keyword>
<dbReference type="GO" id="GO:1901605">
    <property type="term" value="P:alpha-amino acid metabolic process"/>
    <property type="evidence" value="ECO:0007669"/>
    <property type="project" value="TreeGrafter"/>
</dbReference>
<dbReference type="KEGG" id="anr:Ana3638_18205"/>
<dbReference type="GO" id="GO:0030170">
    <property type="term" value="F:pyridoxal phosphate binding"/>
    <property type="evidence" value="ECO:0007669"/>
    <property type="project" value="InterPro"/>
</dbReference>
<dbReference type="EMBL" id="CP048000">
    <property type="protein sequence ID" value="QHQ62476.1"/>
    <property type="molecule type" value="Genomic_DNA"/>
</dbReference>
<keyword evidence="9" id="KW-1185">Reference proteome</keyword>
<dbReference type="SUPFAM" id="SSF53383">
    <property type="entry name" value="PLP-dependent transferases"/>
    <property type="match status" value="1"/>
</dbReference>
<evidence type="ECO:0000256" key="6">
    <source>
        <dbReference type="ARBA" id="ARBA00022898"/>
    </source>
</evidence>
<evidence type="ECO:0000256" key="4">
    <source>
        <dbReference type="ARBA" id="ARBA00022576"/>
    </source>
</evidence>
<dbReference type="InterPro" id="IPR015421">
    <property type="entry name" value="PyrdxlP-dep_Trfase_major"/>
</dbReference>
<evidence type="ECO:0000256" key="1">
    <source>
        <dbReference type="ARBA" id="ARBA00001933"/>
    </source>
</evidence>
<dbReference type="PANTHER" id="PTHR42790">
    <property type="entry name" value="AMINOTRANSFERASE"/>
    <property type="match status" value="1"/>
</dbReference>
<dbReference type="InterPro" id="IPR015422">
    <property type="entry name" value="PyrdxlP-dep_Trfase_small"/>
</dbReference>
<dbReference type="InterPro" id="IPR015424">
    <property type="entry name" value="PyrdxlP-dep_Trfase"/>
</dbReference>
<reference evidence="8 9" key="1">
    <citation type="submission" date="2020-01" db="EMBL/GenBank/DDBJ databases">
        <title>Genome analysis of Anaerocolumna sp. CBA3638.</title>
        <authorList>
            <person name="Kim J."/>
            <person name="Roh S.W."/>
        </authorList>
    </citation>
    <scope>NUCLEOTIDE SEQUENCE [LARGE SCALE GENOMIC DNA]</scope>
    <source>
        <strain evidence="8 9">CBA3638</strain>
    </source>
</reference>
<comment type="cofactor">
    <cofactor evidence="1">
        <name>pyridoxal 5'-phosphate</name>
        <dbReference type="ChEBI" id="CHEBI:597326"/>
    </cofactor>
</comment>
<comment type="similarity">
    <text evidence="2">Belongs to the class-I pyridoxal-phosphate-dependent aminotransferase family.</text>
</comment>
<dbReference type="AlphaFoldDB" id="A0A6P1TRU9"/>
<organism evidence="8 9">
    <name type="scientific">Anaerocolumna sedimenticola</name>
    <dbReference type="NCBI Taxonomy" id="2696063"/>
    <lineage>
        <taxon>Bacteria</taxon>
        <taxon>Bacillati</taxon>
        <taxon>Bacillota</taxon>
        <taxon>Clostridia</taxon>
        <taxon>Lachnospirales</taxon>
        <taxon>Lachnospiraceae</taxon>
        <taxon>Anaerocolumna</taxon>
    </lineage>
</organism>
<name>A0A6P1TRU9_9FIRM</name>
<proteinExistence type="inferred from homology"/>
<dbReference type="Pfam" id="PF00155">
    <property type="entry name" value="Aminotran_1_2"/>
    <property type="match status" value="1"/>
</dbReference>
<dbReference type="Gene3D" id="3.90.1150.10">
    <property type="entry name" value="Aspartate Aminotransferase, domain 1"/>
    <property type="match status" value="1"/>
</dbReference>
<dbReference type="CDD" id="cd00609">
    <property type="entry name" value="AAT_like"/>
    <property type="match status" value="1"/>
</dbReference>
<feature type="domain" description="Aminotransferase class I/classII large" evidence="7">
    <location>
        <begin position="49"/>
        <end position="385"/>
    </location>
</feature>
<keyword evidence="5 8" id="KW-0808">Transferase</keyword>